<evidence type="ECO:0000256" key="2">
    <source>
        <dbReference type="ARBA" id="ARBA00022448"/>
    </source>
</evidence>
<feature type="transmembrane region" description="Helical" evidence="9">
    <location>
        <begin position="319"/>
        <end position="338"/>
    </location>
</feature>
<dbReference type="Pfam" id="PF00083">
    <property type="entry name" value="Sugar_tr"/>
    <property type="match status" value="2"/>
</dbReference>
<evidence type="ECO:0000259" key="10">
    <source>
        <dbReference type="PROSITE" id="PS50850"/>
    </source>
</evidence>
<reference evidence="11 12" key="1">
    <citation type="submission" date="2016-10" db="EMBL/GenBank/DDBJ databases">
        <title>Comparative genome analysis of multiple Pseudomonas spp. focuses on biocontrol and plant growth promoting traits.</title>
        <authorList>
            <person name="Tao X.-Y."/>
            <person name="Taylor C.G."/>
        </authorList>
    </citation>
    <scope>NUCLEOTIDE SEQUENCE [LARGE SCALE GENOMIC DNA]</scope>
    <source>
        <strain evidence="11 12">28B5</strain>
    </source>
</reference>
<dbReference type="InterPro" id="IPR036259">
    <property type="entry name" value="MFS_trans_sf"/>
</dbReference>
<feature type="transmembrane region" description="Helical" evidence="9">
    <location>
        <begin position="175"/>
        <end position="193"/>
    </location>
</feature>
<feature type="region of interest" description="Disordered" evidence="8">
    <location>
        <begin position="1"/>
        <end position="21"/>
    </location>
</feature>
<dbReference type="SUPFAM" id="SSF103473">
    <property type="entry name" value="MFS general substrate transporter"/>
    <property type="match status" value="1"/>
</dbReference>
<dbReference type="GO" id="GO:0005886">
    <property type="term" value="C:plasma membrane"/>
    <property type="evidence" value="ECO:0007669"/>
    <property type="project" value="UniProtKB-SubCell"/>
</dbReference>
<gene>
    <name evidence="11" type="ORF">BK670_11145</name>
</gene>
<keyword evidence="2" id="KW-0813">Transport</keyword>
<feature type="domain" description="Major facilitator superfamily (MFS) profile" evidence="10">
    <location>
        <begin position="27"/>
        <end position="439"/>
    </location>
</feature>
<dbReference type="OrthoDB" id="3690818at2"/>
<feature type="transmembrane region" description="Helical" evidence="9">
    <location>
        <begin position="344"/>
        <end position="367"/>
    </location>
</feature>
<evidence type="ECO:0000256" key="9">
    <source>
        <dbReference type="SAM" id="Phobius"/>
    </source>
</evidence>
<feature type="transmembrane region" description="Helical" evidence="9">
    <location>
        <begin position="253"/>
        <end position="275"/>
    </location>
</feature>
<dbReference type="Proteomes" id="UP000285378">
    <property type="component" value="Unassembled WGS sequence"/>
</dbReference>
<keyword evidence="7 9" id="KW-0472">Membrane</keyword>
<feature type="transmembrane region" description="Helical" evidence="9">
    <location>
        <begin position="63"/>
        <end position="87"/>
    </location>
</feature>
<evidence type="ECO:0000256" key="4">
    <source>
        <dbReference type="ARBA" id="ARBA00022692"/>
    </source>
</evidence>
<evidence type="ECO:0000313" key="11">
    <source>
        <dbReference type="EMBL" id="RON80748.1"/>
    </source>
</evidence>
<feature type="transmembrane region" description="Helical" evidence="9">
    <location>
        <begin position="132"/>
        <end position="154"/>
    </location>
</feature>
<dbReference type="FunFam" id="1.20.1250.20:FF:000001">
    <property type="entry name" value="Dicarboxylate MFS transporter"/>
    <property type="match status" value="1"/>
</dbReference>
<comment type="caution">
    <text evidence="11">The sequence shown here is derived from an EMBL/GenBank/DDBJ whole genome shotgun (WGS) entry which is preliminary data.</text>
</comment>
<keyword evidence="6 9" id="KW-1133">Transmembrane helix</keyword>
<dbReference type="Gene3D" id="1.20.1250.20">
    <property type="entry name" value="MFS general substrate transporter like domains"/>
    <property type="match status" value="2"/>
</dbReference>
<feature type="transmembrane region" description="Helical" evidence="9">
    <location>
        <begin position="199"/>
        <end position="218"/>
    </location>
</feature>
<keyword evidence="3" id="KW-1003">Cell membrane</keyword>
<dbReference type="PANTHER" id="PTHR43528">
    <property type="entry name" value="ALPHA-KETOGLUTARATE PERMEASE"/>
    <property type="match status" value="1"/>
</dbReference>
<keyword evidence="5" id="KW-0769">Symport</keyword>
<keyword evidence="4 9" id="KW-0812">Transmembrane</keyword>
<evidence type="ECO:0000256" key="3">
    <source>
        <dbReference type="ARBA" id="ARBA00022475"/>
    </source>
</evidence>
<evidence type="ECO:0000256" key="6">
    <source>
        <dbReference type="ARBA" id="ARBA00022989"/>
    </source>
</evidence>
<accession>A0A423MC75</accession>
<dbReference type="EMBL" id="MOBX01000013">
    <property type="protein sequence ID" value="RON80748.1"/>
    <property type="molecule type" value="Genomic_DNA"/>
</dbReference>
<feature type="transmembrane region" description="Helical" evidence="9">
    <location>
        <begin position="379"/>
        <end position="403"/>
    </location>
</feature>
<dbReference type="RefSeq" id="WP_123449887.1">
    <property type="nucleotide sequence ID" value="NZ_MOBX01000013.1"/>
</dbReference>
<dbReference type="InterPro" id="IPR005828">
    <property type="entry name" value="MFS_sugar_transport-like"/>
</dbReference>
<dbReference type="AlphaFoldDB" id="A0A423MC75"/>
<evidence type="ECO:0000256" key="7">
    <source>
        <dbReference type="ARBA" id="ARBA00023136"/>
    </source>
</evidence>
<dbReference type="PANTHER" id="PTHR43528:SF3">
    <property type="entry name" value="CITRATE-PROTON SYMPORTER"/>
    <property type="match status" value="1"/>
</dbReference>
<feature type="transmembrane region" description="Helical" evidence="9">
    <location>
        <begin position="99"/>
        <end position="120"/>
    </location>
</feature>
<evidence type="ECO:0000256" key="5">
    <source>
        <dbReference type="ARBA" id="ARBA00022847"/>
    </source>
</evidence>
<evidence type="ECO:0000256" key="1">
    <source>
        <dbReference type="ARBA" id="ARBA00004651"/>
    </source>
</evidence>
<comment type="subcellular location">
    <subcellularLocation>
        <location evidence="1">Cell membrane</location>
        <topology evidence="1">Multi-pass membrane protein</topology>
    </subcellularLocation>
</comment>
<evidence type="ECO:0000256" key="8">
    <source>
        <dbReference type="SAM" id="MobiDB-lite"/>
    </source>
</evidence>
<sequence>MTTLHSDTSLANGTMRSNPATTNSRKATVACALGNALEMYDFTIYSFFAVIIAKNFFPAQSPIASLLMSLTAFGVGFLMRPVGAMVIGRFADRKGRKAALTLTIALMTLGTALIAFAPTYQQAGVLGTALLVIGRMTQGFSAGGEVGTASVLMMESSATKNRCRNVSWQAASQGYAALVGAGIGLLLSSVMTTPDLEAWGWRIPFVIGLLIGPVGWYIRRCLPETLEAPVISSSPSTGHKPGWREVIDLRNTVLATGLMASATISMYLFIFYMPAYLVSALHYPQRSALAIACASAACLAIITPIAGRYADRHGLRKKLLVWTITLPVIAAWPALWLLSHSTDLYIAMLIVALLVLPGCVGSGAFFAMIMEGFAKPHRALGTSVSYSFGVTLFGGFSPLIATWLTSALNTPTAPAFYLLVGGVISLCCLKLFPENIGRD</sequence>
<dbReference type="InterPro" id="IPR051084">
    <property type="entry name" value="H+-coupled_symporters"/>
</dbReference>
<dbReference type="GO" id="GO:0015293">
    <property type="term" value="F:symporter activity"/>
    <property type="evidence" value="ECO:0007669"/>
    <property type="project" value="UniProtKB-KW"/>
</dbReference>
<protein>
    <submittedName>
        <fullName evidence="11">MFS transporter</fullName>
    </submittedName>
</protein>
<feature type="transmembrane region" description="Helical" evidence="9">
    <location>
        <begin position="39"/>
        <end position="57"/>
    </location>
</feature>
<feature type="transmembrane region" description="Helical" evidence="9">
    <location>
        <begin position="287"/>
        <end position="307"/>
    </location>
</feature>
<dbReference type="PROSITE" id="PS50850">
    <property type="entry name" value="MFS"/>
    <property type="match status" value="1"/>
</dbReference>
<evidence type="ECO:0000313" key="12">
    <source>
        <dbReference type="Proteomes" id="UP000285378"/>
    </source>
</evidence>
<organism evidence="11 12">
    <name type="scientific">Pseudomonas fluorescens</name>
    <dbReference type="NCBI Taxonomy" id="294"/>
    <lineage>
        <taxon>Bacteria</taxon>
        <taxon>Pseudomonadati</taxon>
        <taxon>Pseudomonadota</taxon>
        <taxon>Gammaproteobacteria</taxon>
        <taxon>Pseudomonadales</taxon>
        <taxon>Pseudomonadaceae</taxon>
        <taxon>Pseudomonas</taxon>
    </lineage>
</organism>
<proteinExistence type="predicted"/>
<dbReference type="InterPro" id="IPR020846">
    <property type="entry name" value="MFS_dom"/>
</dbReference>
<name>A0A423MC75_PSEFL</name>
<feature type="transmembrane region" description="Helical" evidence="9">
    <location>
        <begin position="415"/>
        <end position="432"/>
    </location>
</feature>